<keyword evidence="7" id="KW-0482">Metalloprotease</keyword>
<keyword evidence="8" id="KW-1015">Disulfide bond</keyword>
<evidence type="ECO:0000259" key="11">
    <source>
        <dbReference type="Pfam" id="PF05572"/>
    </source>
</evidence>
<feature type="region of interest" description="Disordered" evidence="9">
    <location>
        <begin position="482"/>
        <end position="501"/>
    </location>
</feature>
<feature type="compositionally biased region" description="Low complexity" evidence="9">
    <location>
        <begin position="563"/>
        <end position="590"/>
    </location>
</feature>
<evidence type="ECO:0000313" key="12">
    <source>
        <dbReference type="EMBL" id="CAE0422234.1"/>
    </source>
</evidence>
<gene>
    <name evidence="12" type="ORF">ACOF00016_LOCUS18812</name>
</gene>
<dbReference type="PANTHER" id="PTHR47466">
    <property type="match status" value="1"/>
</dbReference>
<feature type="compositionally biased region" description="Gly residues" evidence="9">
    <location>
        <begin position="646"/>
        <end position="655"/>
    </location>
</feature>
<evidence type="ECO:0000256" key="10">
    <source>
        <dbReference type="SAM" id="SignalP"/>
    </source>
</evidence>
<feature type="compositionally biased region" description="Low complexity" evidence="9">
    <location>
        <begin position="619"/>
        <end position="628"/>
    </location>
</feature>
<keyword evidence="4 10" id="KW-0732">Signal</keyword>
<evidence type="ECO:0000256" key="7">
    <source>
        <dbReference type="ARBA" id="ARBA00023049"/>
    </source>
</evidence>
<dbReference type="SUPFAM" id="SSF55486">
    <property type="entry name" value="Metalloproteases ('zincins'), catalytic domain"/>
    <property type="match status" value="1"/>
</dbReference>
<evidence type="ECO:0000256" key="9">
    <source>
        <dbReference type="SAM" id="MobiDB-lite"/>
    </source>
</evidence>
<protein>
    <recommendedName>
        <fullName evidence="11">Peptidase M43 pregnancy-associated plasma-A domain-containing protein</fullName>
    </recommendedName>
</protein>
<organism evidence="12">
    <name type="scientific">Amphora coffeiformis</name>
    <dbReference type="NCBI Taxonomy" id="265554"/>
    <lineage>
        <taxon>Eukaryota</taxon>
        <taxon>Sar</taxon>
        <taxon>Stramenopiles</taxon>
        <taxon>Ochrophyta</taxon>
        <taxon>Bacillariophyta</taxon>
        <taxon>Bacillariophyceae</taxon>
        <taxon>Bacillariophycidae</taxon>
        <taxon>Thalassiophysales</taxon>
        <taxon>Catenulaceae</taxon>
        <taxon>Amphora</taxon>
    </lineage>
</organism>
<evidence type="ECO:0000256" key="6">
    <source>
        <dbReference type="ARBA" id="ARBA00022833"/>
    </source>
</evidence>
<evidence type="ECO:0000256" key="3">
    <source>
        <dbReference type="ARBA" id="ARBA00022723"/>
    </source>
</evidence>
<dbReference type="EMBL" id="HBIM01025310">
    <property type="protein sequence ID" value="CAE0422234.1"/>
    <property type="molecule type" value="Transcribed_RNA"/>
</dbReference>
<evidence type="ECO:0000256" key="5">
    <source>
        <dbReference type="ARBA" id="ARBA00022801"/>
    </source>
</evidence>
<keyword evidence="3" id="KW-0479">Metal-binding</keyword>
<feature type="domain" description="Peptidase M43 pregnancy-associated plasma-A" evidence="11">
    <location>
        <begin position="237"/>
        <end position="341"/>
    </location>
</feature>
<reference evidence="12" key="1">
    <citation type="submission" date="2021-01" db="EMBL/GenBank/DDBJ databases">
        <authorList>
            <person name="Corre E."/>
            <person name="Pelletier E."/>
            <person name="Niang G."/>
            <person name="Scheremetjew M."/>
            <person name="Finn R."/>
            <person name="Kale V."/>
            <person name="Holt S."/>
            <person name="Cochrane G."/>
            <person name="Meng A."/>
            <person name="Brown T."/>
            <person name="Cohen L."/>
        </authorList>
    </citation>
    <scope>NUCLEOTIDE SEQUENCE</scope>
    <source>
        <strain evidence="12">CCMP127</strain>
    </source>
</reference>
<dbReference type="GO" id="GO:0046872">
    <property type="term" value="F:metal ion binding"/>
    <property type="evidence" value="ECO:0007669"/>
    <property type="project" value="UniProtKB-KW"/>
</dbReference>
<accession>A0A7S3LFN2</accession>
<sequence>MRFLFFLLLPACSFGWLLDQVHDHDHGYDHTNCGSSHVSRLEAALDQARMHRLTDPSSYRRLQRLTCDELCDGCIEIETRFHFITANLRGTEVLPHPTAAMRRLDEGDTTLTPADFTSEVRFTQIVRDQITVANNKLQGSPFRLRLVGDNPIKKTQNDNYLRYPIDYRSEMAETIGSQDLRILDVYLTYTVLRESEAANPPLTVGEASVPSQQLGYGMRIRYDTLPGGGLSGFDEGITFVHELGHWLGLYHTFRTEDGSEFGCEAEPNDYIDDTPAHQGDSSRFDCRQYLPPQFGFNQPFPDTCTDLPGRDPVLNYMNYVSRDECHTLAGEFTCNQIERMYYQWTFYRDEVTTCPPGEMEIEFALDFDREYDEENRVFLYELQGGDRASVLFDSDVDHDDGAFQVQNILVVDICLPQNVGYELVVTDSAGNGFSRGGEIAVYQNGQLLGTNSENFGSTLSINIPAIAGPTPLPVTNPPTAEPITPTISPTDSPTSSPTASPVQDIIEQTTSPVASPVATAAPTAVLVDRTNSPTMMSNLVDTVEPTILRTQPPKQPTRAPRPIKMMKVKSSGSMSKLGKSISRSSSMSMKLKSKSDTKKSKKKSSAKSSMNMDKDDKLSASSKSKGSNGPKGGHSPAPAPSRTSGIWGGGDIFGP</sequence>
<dbReference type="InterPro" id="IPR024079">
    <property type="entry name" value="MetalloPept_cat_dom_sf"/>
</dbReference>
<dbReference type="PANTHER" id="PTHR47466:SF1">
    <property type="entry name" value="METALLOPROTEASE MEP1 (AFU_ORTHOLOGUE AFUA_1G07730)-RELATED"/>
    <property type="match status" value="1"/>
</dbReference>
<keyword evidence="5" id="KW-0378">Hydrolase</keyword>
<evidence type="ECO:0000256" key="4">
    <source>
        <dbReference type="ARBA" id="ARBA00022729"/>
    </source>
</evidence>
<dbReference type="AlphaFoldDB" id="A0A7S3LFN2"/>
<evidence type="ECO:0000256" key="2">
    <source>
        <dbReference type="ARBA" id="ARBA00022670"/>
    </source>
</evidence>
<proteinExistence type="inferred from homology"/>
<name>A0A7S3LFN2_9STRA</name>
<feature type="signal peptide" evidence="10">
    <location>
        <begin position="1"/>
        <end position="15"/>
    </location>
</feature>
<dbReference type="GO" id="GO:0008237">
    <property type="term" value="F:metallopeptidase activity"/>
    <property type="evidence" value="ECO:0007669"/>
    <property type="project" value="UniProtKB-KW"/>
</dbReference>
<dbReference type="InterPro" id="IPR008754">
    <property type="entry name" value="Peptidase_M43"/>
</dbReference>
<dbReference type="Gene3D" id="3.40.390.10">
    <property type="entry name" value="Collagenase (Catalytic Domain)"/>
    <property type="match status" value="1"/>
</dbReference>
<keyword evidence="6" id="KW-0862">Zinc</keyword>
<comment type="similarity">
    <text evidence="1">Belongs to the peptidase M43B family.</text>
</comment>
<dbReference type="GO" id="GO:0006508">
    <property type="term" value="P:proteolysis"/>
    <property type="evidence" value="ECO:0007669"/>
    <property type="project" value="UniProtKB-KW"/>
</dbReference>
<evidence type="ECO:0000256" key="1">
    <source>
        <dbReference type="ARBA" id="ARBA00008721"/>
    </source>
</evidence>
<feature type="chain" id="PRO_5030672383" description="Peptidase M43 pregnancy-associated plasma-A domain-containing protein" evidence="10">
    <location>
        <begin position="16"/>
        <end position="655"/>
    </location>
</feature>
<dbReference type="Pfam" id="PF05572">
    <property type="entry name" value="Peptidase_M43"/>
    <property type="match status" value="1"/>
</dbReference>
<feature type="region of interest" description="Disordered" evidence="9">
    <location>
        <begin position="536"/>
        <end position="655"/>
    </location>
</feature>
<keyword evidence="2" id="KW-0645">Protease</keyword>
<evidence type="ECO:0000256" key="8">
    <source>
        <dbReference type="ARBA" id="ARBA00023157"/>
    </source>
</evidence>